<name>X0UXR5_9ZZZZ</name>
<dbReference type="EMBL" id="BARS01028051">
    <property type="protein sequence ID" value="GAG03957.1"/>
    <property type="molecule type" value="Genomic_DNA"/>
</dbReference>
<feature type="compositionally biased region" description="Low complexity" evidence="1">
    <location>
        <begin position="115"/>
        <end position="126"/>
    </location>
</feature>
<accession>X0UXR5</accession>
<feature type="region of interest" description="Disordered" evidence="1">
    <location>
        <begin position="114"/>
        <end position="141"/>
    </location>
</feature>
<protein>
    <submittedName>
        <fullName evidence="2">Uncharacterized protein</fullName>
    </submittedName>
</protein>
<organism evidence="2">
    <name type="scientific">marine sediment metagenome</name>
    <dbReference type="NCBI Taxonomy" id="412755"/>
    <lineage>
        <taxon>unclassified sequences</taxon>
        <taxon>metagenomes</taxon>
        <taxon>ecological metagenomes</taxon>
    </lineage>
</organism>
<proteinExistence type="predicted"/>
<gene>
    <name evidence="2" type="ORF">S01H1_44003</name>
</gene>
<feature type="non-terminal residue" evidence="2">
    <location>
        <position position="1"/>
    </location>
</feature>
<reference evidence="2" key="1">
    <citation type="journal article" date="2014" name="Front. Microbiol.">
        <title>High frequency of phylogenetically diverse reductive dehalogenase-homologous genes in deep subseafloor sedimentary metagenomes.</title>
        <authorList>
            <person name="Kawai M."/>
            <person name="Futagami T."/>
            <person name="Toyoda A."/>
            <person name="Takaki Y."/>
            <person name="Nishi S."/>
            <person name="Hori S."/>
            <person name="Arai W."/>
            <person name="Tsubouchi T."/>
            <person name="Morono Y."/>
            <person name="Uchiyama I."/>
            <person name="Ito T."/>
            <person name="Fujiyama A."/>
            <person name="Inagaki F."/>
            <person name="Takami H."/>
        </authorList>
    </citation>
    <scope>NUCLEOTIDE SEQUENCE</scope>
    <source>
        <strain evidence="2">Expedition CK06-06</strain>
    </source>
</reference>
<comment type="caution">
    <text evidence="2">The sequence shown here is derived from an EMBL/GenBank/DDBJ whole genome shotgun (WGS) entry which is preliminary data.</text>
</comment>
<evidence type="ECO:0000256" key="1">
    <source>
        <dbReference type="SAM" id="MobiDB-lite"/>
    </source>
</evidence>
<evidence type="ECO:0000313" key="2">
    <source>
        <dbReference type="EMBL" id="GAG03957.1"/>
    </source>
</evidence>
<sequence>YPLAGEFVGDALYVAKGRKRPSKMTERVIDNFSLVGGMGIATSMYQAAQYDQLARQLIGPTGGDATQLAEGLVDLITTGKIDQIASQVSRQPAFQLGKRMVDATAMGAEALIGLSAPSGPSSNNPATLSDMIRRGKGITTQ</sequence>
<dbReference type="AlphaFoldDB" id="X0UXR5"/>